<sequence>MDNNGLKMNVEEVHKPGTSRIFKKSTPNGKLTIYLGKRDFIDHLTHVDPIEGVVLVDPEYVKDRKVFVHLLGAFWYGRDEVDLLGLNYHKDLCVMTKQVFPPTASKTIKSHIPVHLPGNGDTPELSSNIAYKFTEPPGRTRLQERLVRKLGSNAYPFYFQLPAYSPASVSLLLNPSDRGKRCRVEYELKVYVADDQDDKPQKRNSVRMAVRKLTYAPNEPGQQPSAELSRDFLMSVGSLRVEATLDKNKYFHGEKIFVNLLVDNNSNKTIKRIKLSVRQYTQIYVQSPIHFKCSVDEIQSEERFPILPSQTGWCKVYRLCPSLTHNRDKIGIAMDGDLKQEDTNLASSTINPPNSHSREPVGIVVEYKVKIRLVLGFGISDVCLELPFILTHPNPDSSDANGNEHDDELISSITTEPSLSEKSPDRKDKIDLRNIKSSLDASIIKRSAVINDTSQHKITSEIDPVFSDDSQQNNSVDRNHFNVNPFKESLQSPQFANKSICSYSPPVWDRNFHLIFSGSRASGRRPSTVGTQSTLSEDDLLFEDFARFRLQS</sequence>
<dbReference type="Pfam" id="PF00339">
    <property type="entry name" value="Arrestin_N"/>
    <property type="match status" value="2"/>
</dbReference>
<dbReference type="Gene3D" id="2.60.40.840">
    <property type="match status" value="1"/>
</dbReference>
<organism evidence="3 4">
    <name type="scientific">Trichobilharzia regenti</name>
    <name type="common">Nasal bird schistosome</name>
    <dbReference type="NCBI Taxonomy" id="157069"/>
    <lineage>
        <taxon>Eukaryota</taxon>
        <taxon>Metazoa</taxon>
        <taxon>Spiralia</taxon>
        <taxon>Lophotrochozoa</taxon>
        <taxon>Platyhelminthes</taxon>
        <taxon>Trematoda</taxon>
        <taxon>Digenea</taxon>
        <taxon>Strigeidida</taxon>
        <taxon>Schistosomatoidea</taxon>
        <taxon>Schistosomatidae</taxon>
        <taxon>Trichobilharzia</taxon>
    </lineage>
</organism>
<dbReference type="InterPro" id="IPR011022">
    <property type="entry name" value="Arrestin_C-like"/>
</dbReference>
<dbReference type="PANTHER" id="PTHR11792:SF17">
    <property type="entry name" value="KURTZ ARRESTIN"/>
    <property type="match status" value="1"/>
</dbReference>
<dbReference type="GO" id="GO:0001664">
    <property type="term" value="F:G protein-coupled receptor binding"/>
    <property type="evidence" value="ECO:0007669"/>
    <property type="project" value="TreeGrafter"/>
</dbReference>
<feature type="domain" description="Arrestin C-terminal-like" evidence="2">
    <location>
        <begin position="235"/>
        <end position="395"/>
    </location>
</feature>
<dbReference type="Gene3D" id="2.60.40.640">
    <property type="match status" value="1"/>
</dbReference>
<evidence type="ECO:0000256" key="1">
    <source>
        <dbReference type="ARBA" id="ARBA00005298"/>
    </source>
</evidence>
<dbReference type="AlphaFoldDB" id="A0AA85K0D9"/>
<name>A0AA85K0D9_TRIRE</name>
<dbReference type="InterPro" id="IPR014756">
    <property type="entry name" value="Ig_E-set"/>
</dbReference>
<dbReference type="InterPro" id="IPR000698">
    <property type="entry name" value="Arrestin"/>
</dbReference>
<evidence type="ECO:0000313" key="4">
    <source>
        <dbReference type="WBParaSite" id="TREG1_53110.3"/>
    </source>
</evidence>
<reference evidence="3" key="1">
    <citation type="submission" date="2022-06" db="EMBL/GenBank/DDBJ databases">
        <authorList>
            <person name="Berger JAMES D."/>
            <person name="Berger JAMES D."/>
        </authorList>
    </citation>
    <scope>NUCLEOTIDE SEQUENCE [LARGE SCALE GENOMIC DNA]</scope>
</reference>
<dbReference type="Pfam" id="PF02752">
    <property type="entry name" value="Arrestin_C"/>
    <property type="match status" value="1"/>
</dbReference>
<dbReference type="InterPro" id="IPR011021">
    <property type="entry name" value="Arrestin-like_N"/>
</dbReference>
<dbReference type="WBParaSite" id="TREG1_53110.3">
    <property type="protein sequence ID" value="TREG1_53110.3"/>
    <property type="gene ID" value="TREG1_53110"/>
</dbReference>
<dbReference type="PRINTS" id="PR00309">
    <property type="entry name" value="ARRESTIN"/>
</dbReference>
<evidence type="ECO:0000259" key="2">
    <source>
        <dbReference type="SMART" id="SM01017"/>
    </source>
</evidence>
<accession>A0AA85K0D9</accession>
<keyword evidence="3" id="KW-1185">Reference proteome</keyword>
<dbReference type="InterPro" id="IPR014753">
    <property type="entry name" value="Arrestin_N"/>
</dbReference>
<dbReference type="GO" id="GO:0005737">
    <property type="term" value="C:cytoplasm"/>
    <property type="evidence" value="ECO:0007669"/>
    <property type="project" value="TreeGrafter"/>
</dbReference>
<dbReference type="GO" id="GO:0002031">
    <property type="term" value="P:G protein-coupled receptor internalization"/>
    <property type="evidence" value="ECO:0007669"/>
    <property type="project" value="TreeGrafter"/>
</dbReference>
<dbReference type="SMART" id="SM01017">
    <property type="entry name" value="Arrestin_C"/>
    <property type="match status" value="1"/>
</dbReference>
<dbReference type="InterPro" id="IPR014752">
    <property type="entry name" value="Arrestin-like_C"/>
</dbReference>
<dbReference type="Proteomes" id="UP000050795">
    <property type="component" value="Unassembled WGS sequence"/>
</dbReference>
<evidence type="ECO:0000313" key="3">
    <source>
        <dbReference type="Proteomes" id="UP000050795"/>
    </source>
</evidence>
<protein>
    <recommendedName>
        <fullName evidence="2">Arrestin C-terminal-like domain-containing protein</fullName>
    </recommendedName>
</protein>
<reference evidence="4" key="2">
    <citation type="submission" date="2023-11" db="UniProtKB">
        <authorList>
            <consortium name="WormBaseParasite"/>
        </authorList>
    </citation>
    <scope>IDENTIFICATION</scope>
</reference>
<dbReference type="PANTHER" id="PTHR11792">
    <property type="entry name" value="ARRESTIN"/>
    <property type="match status" value="1"/>
</dbReference>
<proteinExistence type="inferred from homology"/>
<comment type="similarity">
    <text evidence="1">Belongs to the arrestin family.</text>
</comment>
<dbReference type="SUPFAM" id="SSF81296">
    <property type="entry name" value="E set domains"/>
    <property type="match status" value="2"/>
</dbReference>
<dbReference type="GO" id="GO:0007165">
    <property type="term" value="P:signal transduction"/>
    <property type="evidence" value="ECO:0007669"/>
    <property type="project" value="InterPro"/>
</dbReference>